<evidence type="ECO:0000256" key="8">
    <source>
        <dbReference type="PROSITE-ProRule" id="PRU00703"/>
    </source>
</evidence>
<dbReference type="Pfam" id="PF01595">
    <property type="entry name" value="CNNM"/>
    <property type="match status" value="1"/>
</dbReference>
<dbReference type="Gene3D" id="3.10.580.10">
    <property type="entry name" value="CBS-domain"/>
    <property type="match status" value="1"/>
</dbReference>
<feature type="domain" description="CBS" evidence="12">
    <location>
        <begin position="292"/>
        <end position="351"/>
    </location>
</feature>
<dbReference type="GO" id="GO:0032026">
    <property type="term" value="P:response to magnesium ion"/>
    <property type="evidence" value="ECO:0007669"/>
    <property type="project" value="UniProtKB-ARBA"/>
</dbReference>
<dbReference type="InterPro" id="IPR000644">
    <property type="entry name" value="CBS_dom"/>
</dbReference>
<evidence type="ECO:0000256" key="1">
    <source>
        <dbReference type="ARBA" id="ARBA00004554"/>
    </source>
</evidence>
<evidence type="ECO:0000259" key="13">
    <source>
        <dbReference type="PROSITE" id="PS51846"/>
    </source>
</evidence>
<feature type="transmembrane region" description="Helical" evidence="11">
    <location>
        <begin position="21"/>
        <end position="49"/>
    </location>
</feature>
<reference evidence="14" key="1">
    <citation type="journal article" date="2023" name="G3 (Bethesda)">
        <title>Whole genome assemblies of Zophobas morio and Tenebrio molitor.</title>
        <authorList>
            <person name="Kaur S."/>
            <person name="Stinson S.A."/>
            <person name="diCenzo G.C."/>
        </authorList>
    </citation>
    <scope>NUCLEOTIDE SEQUENCE</scope>
    <source>
        <strain evidence="14">QUZm001</strain>
    </source>
</reference>
<dbReference type="PROSITE" id="PS51846">
    <property type="entry name" value="CNNM"/>
    <property type="match status" value="1"/>
</dbReference>
<dbReference type="PANTHER" id="PTHR12064">
    <property type="entry name" value="METAL TRANSPORTER CNNM"/>
    <property type="match status" value="1"/>
</dbReference>
<accession>A0AA38HLG3</accession>
<comment type="subcellular location">
    <subcellularLocation>
        <location evidence="1">Basolateral cell membrane</location>
        <topology evidence="1">Multi-pass membrane protein</topology>
    </subcellularLocation>
</comment>
<evidence type="ECO:0000256" key="6">
    <source>
        <dbReference type="ARBA" id="ARBA00023122"/>
    </source>
</evidence>
<dbReference type="GO" id="GO:1905941">
    <property type="term" value="P:positive regulation of gonad development"/>
    <property type="evidence" value="ECO:0007669"/>
    <property type="project" value="UniProtKB-ARBA"/>
</dbReference>
<feature type="transmembrane region" description="Helical" evidence="11">
    <location>
        <begin position="141"/>
        <end position="165"/>
    </location>
</feature>
<keyword evidence="5 9" id="KW-1133">Transmembrane helix</keyword>
<protein>
    <submittedName>
        <fullName evidence="14">Uncharacterized protein</fullName>
    </submittedName>
</protein>
<dbReference type="GO" id="GO:0005737">
    <property type="term" value="C:cytoplasm"/>
    <property type="evidence" value="ECO:0007669"/>
    <property type="project" value="TreeGrafter"/>
</dbReference>
<evidence type="ECO:0000256" key="9">
    <source>
        <dbReference type="PROSITE-ProRule" id="PRU01193"/>
    </source>
</evidence>
<dbReference type="InterPro" id="IPR044751">
    <property type="entry name" value="Ion_transp-like_CBS"/>
</dbReference>
<dbReference type="FunFam" id="3.10.580.10:FF:000006">
    <property type="entry name" value="DUF21 and CBS domain protein"/>
    <property type="match status" value="1"/>
</dbReference>
<dbReference type="SUPFAM" id="SSF54631">
    <property type="entry name" value="CBS-domain pair"/>
    <property type="match status" value="1"/>
</dbReference>
<keyword evidence="4" id="KW-0677">Repeat</keyword>
<dbReference type="PANTHER" id="PTHR12064:SF97">
    <property type="entry name" value="METAL TRANSPORTER CNNM-5"/>
    <property type="match status" value="1"/>
</dbReference>
<evidence type="ECO:0000313" key="15">
    <source>
        <dbReference type="Proteomes" id="UP001168821"/>
    </source>
</evidence>
<evidence type="ECO:0000313" key="14">
    <source>
        <dbReference type="EMBL" id="KAJ3636257.1"/>
    </source>
</evidence>
<dbReference type="GO" id="GO:0010960">
    <property type="term" value="P:magnesium ion homeostasis"/>
    <property type="evidence" value="ECO:0007669"/>
    <property type="project" value="InterPro"/>
</dbReference>
<dbReference type="GO" id="GO:0015693">
    <property type="term" value="P:magnesium ion transport"/>
    <property type="evidence" value="ECO:0007669"/>
    <property type="project" value="UniProtKB-ARBA"/>
</dbReference>
<feature type="region of interest" description="Disordered" evidence="10">
    <location>
        <begin position="407"/>
        <end position="448"/>
    </location>
</feature>
<dbReference type="InterPro" id="IPR002550">
    <property type="entry name" value="CNNM"/>
</dbReference>
<sequence length="448" mass="50247">MLHRERYYAELPTLDDPHEKTFYLHLAVCVLLILFAGLMSGLTIGLLSFDETFLNVLKNGGLPRQQKYATGILPLVKRKHFLLVTLLICNAASMEALPLFLNKLVPEYLAVIFSATAVLFFGEIAPQAICSKYGLAIGYYLSPYFLMAVTAPLSWTIGKLLDFLLGKEKGSYFRRAELKELVNLHGHANVGDMLSPDEITIIRGVLDMASKKVKSCFIKMEHVFYLHSNTIITSDLIREIISVGHSRIPILDSTDNVVIGVLYAKSLIFMNPLVSEKMGAFFPPNCTVAQLMKDTLLYISQEMGLYDLLNKFQEGKSHMAIVLEPQTNRTVGIITLEDVLEELINEEILDETDVYVDIQKKVARSENSFGLLNLARIKRKSVDAPEKECKGVNGYNSNDIKRVHSANGLSRFDPDNMSENLSGQEDSKSDSSESENFYQCEEDIPLLK</sequence>
<gene>
    <name evidence="14" type="ORF">Zmor_011846</name>
</gene>
<comment type="caution">
    <text evidence="14">The sequence shown here is derived from an EMBL/GenBank/DDBJ whole genome shotgun (WGS) entry which is preliminary data.</text>
</comment>
<keyword evidence="6 8" id="KW-0129">CBS domain</keyword>
<name>A0AA38HLG3_9CUCU</name>
<evidence type="ECO:0000256" key="10">
    <source>
        <dbReference type="SAM" id="MobiDB-lite"/>
    </source>
</evidence>
<proteinExistence type="inferred from homology"/>
<evidence type="ECO:0000256" key="11">
    <source>
        <dbReference type="SAM" id="Phobius"/>
    </source>
</evidence>
<organism evidence="14 15">
    <name type="scientific">Zophobas morio</name>
    <dbReference type="NCBI Taxonomy" id="2755281"/>
    <lineage>
        <taxon>Eukaryota</taxon>
        <taxon>Metazoa</taxon>
        <taxon>Ecdysozoa</taxon>
        <taxon>Arthropoda</taxon>
        <taxon>Hexapoda</taxon>
        <taxon>Insecta</taxon>
        <taxon>Pterygota</taxon>
        <taxon>Neoptera</taxon>
        <taxon>Endopterygota</taxon>
        <taxon>Coleoptera</taxon>
        <taxon>Polyphaga</taxon>
        <taxon>Cucujiformia</taxon>
        <taxon>Tenebrionidae</taxon>
        <taxon>Zophobas</taxon>
    </lineage>
</organism>
<keyword evidence="7 9" id="KW-0472">Membrane</keyword>
<dbReference type="GO" id="GO:0016323">
    <property type="term" value="C:basolateral plasma membrane"/>
    <property type="evidence" value="ECO:0007669"/>
    <property type="project" value="UniProtKB-SubCell"/>
</dbReference>
<evidence type="ECO:0000256" key="2">
    <source>
        <dbReference type="ARBA" id="ARBA00010484"/>
    </source>
</evidence>
<dbReference type="GO" id="GO:0030026">
    <property type="term" value="P:intracellular manganese ion homeostasis"/>
    <property type="evidence" value="ECO:0007669"/>
    <property type="project" value="TreeGrafter"/>
</dbReference>
<evidence type="ECO:0000256" key="5">
    <source>
        <dbReference type="ARBA" id="ARBA00022989"/>
    </source>
</evidence>
<dbReference type="InterPro" id="IPR046342">
    <property type="entry name" value="CBS_dom_sf"/>
</dbReference>
<feature type="transmembrane region" description="Helical" evidence="11">
    <location>
        <begin position="108"/>
        <end position="129"/>
    </location>
</feature>
<dbReference type="PROSITE" id="PS51371">
    <property type="entry name" value="CBS"/>
    <property type="match status" value="1"/>
</dbReference>
<dbReference type="EMBL" id="JALNTZ010000330">
    <property type="protein sequence ID" value="KAJ3636257.1"/>
    <property type="molecule type" value="Genomic_DNA"/>
</dbReference>
<keyword evidence="15" id="KW-1185">Reference proteome</keyword>
<evidence type="ECO:0000256" key="3">
    <source>
        <dbReference type="ARBA" id="ARBA00022692"/>
    </source>
</evidence>
<dbReference type="Proteomes" id="UP001168821">
    <property type="component" value="Unassembled WGS sequence"/>
</dbReference>
<dbReference type="AlphaFoldDB" id="A0AA38HLG3"/>
<comment type="similarity">
    <text evidence="2">Belongs to the ACDP family.</text>
</comment>
<evidence type="ECO:0000259" key="12">
    <source>
        <dbReference type="PROSITE" id="PS51371"/>
    </source>
</evidence>
<dbReference type="GO" id="GO:0008340">
    <property type="term" value="P:determination of adult lifespan"/>
    <property type="evidence" value="ECO:0007669"/>
    <property type="project" value="UniProtKB-ARBA"/>
</dbReference>
<dbReference type="Pfam" id="PF00571">
    <property type="entry name" value="CBS"/>
    <property type="match status" value="1"/>
</dbReference>
<dbReference type="InterPro" id="IPR045095">
    <property type="entry name" value="ACDP"/>
</dbReference>
<feature type="domain" description="CNNM transmembrane" evidence="13">
    <location>
        <begin position="18"/>
        <end position="198"/>
    </location>
</feature>
<dbReference type="CDD" id="cd04590">
    <property type="entry name" value="CBS_pair_CorC_HlyC_assoc"/>
    <property type="match status" value="1"/>
</dbReference>
<evidence type="ECO:0000256" key="4">
    <source>
        <dbReference type="ARBA" id="ARBA00022737"/>
    </source>
</evidence>
<evidence type="ECO:0000256" key="7">
    <source>
        <dbReference type="ARBA" id="ARBA00023136"/>
    </source>
</evidence>
<keyword evidence="3 9" id="KW-0812">Transmembrane</keyword>
<dbReference type="GO" id="GO:0040018">
    <property type="term" value="P:positive regulation of multicellular organism growth"/>
    <property type="evidence" value="ECO:0007669"/>
    <property type="project" value="UniProtKB-ARBA"/>
</dbReference>